<proteinExistence type="predicted"/>
<evidence type="ECO:0000313" key="2">
    <source>
        <dbReference type="EMBL" id="KAJ3742669.1"/>
    </source>
</evidence>
<feature type="region of interest" description="Disordered" evidence="1">
    <location>
        <begin position="560"/>
        <end position="592"/>
    </location>
</feature>
<feature type="compositionally biased region" description="Polar residues" evidence="1">
    <location>
        <begin position="673"/>
        <end position="682"/>
    </location>
</feature>
<feature type="compositionally biased region" description="Basic and acidic residues" evidence="1">
    <location>
        <begin position="661"/>
        <end position="672"/>
    </location>
</feature>
<feature type="region of interest" description="Disordered" evidence="1">
    <location>
        <begin position="1217"/>
        <end position="1241"/>
    </location>
</feature>
<feature type="compositionally biased region" description="Pro residues" evidence="1">
    <location>
        <begin position="799"/>
        <end position="808"/>
    </location>
</feature>
<feature type="region of interest" description="Disordered" evidence="1">
    <location>
        <begin position="774"/>
        <end position="808"/>
    </location>
</feature>
<sequence>MSGTKAFRPQGRLPLDPFNIIGAGTSLGGANAEKEQSQRKSGWTVKERDVQDVWTRHKFEQGKVVLVLGVLVEPTAKDLGPLLNSQLLSNSLLILATQRPPSELPLIIPKSTSEGPALLILRLQPLPHPIPQQTHSILSRAEIFARKWRQDRKSVFFEPEEERGRSRFGRNSKGKSDEVQLKALQLSEIGGVFGRDFDVREEVGSNSNIIPSPPPSSSSNRTKSYLRAPVFTSTSVSRKILEHRAFDAVINFVPAGFHEDSHESVFMKSISSVSSASRAFLTPPVPTSSSFGGRGRSMSKGSRRRSSSLDRIRDWVRSRSRSKTRNDGNSEKPIRPSGNIKTNSAGFGHHENALDTNEPRKTDPSAGLSDSRKWEGTVQRSEHDVLTSWSRNQLQQANSDSRVRNGSDSSLEYSRSAESKAYLIHVLPLPPPTPAPALLQTSFSRGRLSMPRSQSSSESVLSSVDTEIPPLGTRHDTSKELKNSGVAHAVPPAQKPASVQSSMAVSLNALTHNRSGSLNSTALFSLSSSLGSLPPYRVALLLGNESTKIPSTLENPALIEGTSFPDLQGSNLVDATSSRENSPSAQSELPVNRRASLISPALEAAVESATRHSLRASRRVLSPSKSSTDTRLQRRSTAIQVASAAAIAALEVNLSKAYEHHSTGRPDIKETPTTDLQLASDENTGERVEGEKNTLQSENDPDKGVIAHSRRPFSTGIPEVLMPHPHRQSSLVLHESVFDPLDVDALFQIYGPASDEAQPTPLSLLPRPHARARTQSLDGPACSPTKFDTSSRVPVALPQTPPPLSIPPTDPDFYYEKNSLIQELEQFALSYSYVSSPSSVAPTSTLPKGAAKPATIGGASTAEHKNVVTGNARRVDTSSSSTQGDHGPASFLLPQSLLEIYSKTSISSSLEGSRRISLIDLILHGLLDPTPESISLYRDASLLANKINPSVNGRGNVTLNELLALGVLSGEEAGVAHRMPRAWIGGIADIDIENATSECFQFHSLDNGSAASDIERSSSVANSPERPITTSIFAAPLLSAVSLHSQTVAVSLREQGGSHPDTPHRDVVDLQNQSEIGYKRSVDELVDPGGENSGEPNRVELSAPKINRAHTTIPVSHISRDTLTASTSPEPSSQYHSGALKPTHSFIPPGAALPINPHLPNAYSTFPRHSVMFMKPASFAAPYLGQSTGASIESGAESHTDSIDSFLETDNDVEEVTDMNNEEESEQLSGSSISSNPNLDGAVPLPSLSSPLLGSAHSSISGTIATSYIFSDEAEILSSQNHPTVTILAVSHSDETSAIIDPPPPATSLLLDPEQSMVISDVTDMLISDSIPQDSPNTSIASQSGIVQGLDLTHAMDAVNLPSRSRYSVHSDCSASPDATALVVDRRRDSKLWIQRSPKSSGLMATLESPRRGYFSGIATPEERRYSQVSLLEDNIPTASVGDSPSTKGKFSSLPHIRIRRRSTVPKERPSTMHGEEGDGDGSEKKTNRLSRAISWMVTDIDDGPSQKLDVDDMVLEGDQRSKTGSPMKSFFTNLAASASSTSLLSFSDRGRRLSTSDISVQSGFSNVDARASRVNTALDTYPAPSSSAPALVVTPTHSPILSILSLPLNNLSDHSETPPRPALIISDSISSSACSTTSIFPSSVNAGIQQRLLASSGTNLARRHSNGAAPVGPRPSKRGGSLRTNSVVSSNSTKSTPSQSVRSQSSSRPLPVPSPLPMSQSELVSTNVSSSGIKEDDAENLITPFPAPLPTDSSNKDSGSRSSTISRPQSRSGPSTSFSPLRKLAIDEVPLRTGIPRIAVAVSKASRPSSVAGVGNIGATNQSSKSKWKFWGNGGGRPVSMTVDLTREI</sequence>
<organism evidence="2 3">
    <name type="scientific">Lentinula detonsa</name>
    <dbReference type="NCBI Taxonomy" id="2804962"/>
    <lineage>
        <taxon>Eukaryota</taxon>
        <taxon>Fungi</taxon>
        <taxon>Dikarya</taxon>
        <taxon>Basidiomycota</taxon>
        <taxon>Agaricomycotina</taxon>
        <taxon>Agaricomycetes</taxon>
        <taxon>Agaricomycetidae</taxon>
        <taxon>Agaricales</taxon>
        <taxon>Marasmiineae</taxon>
        <taxon>Omphalotaceae</taxon>
        <taxon>Lentinula</taxon>
    </lineage>
</organism>
<feature type="compositionally biased region" description="Acidic residues" evidence="1">
    <location>
        <begin position="1217"/>
        <end position="1226"/>
    </location>
</feature>
<feature type="compositionally biased region" description="Basic and acidic residues" evidence="1">
    <location>
        <begin position="1465"/>
        <end position="1487"/>
    </location>
</feature>
<name>A0A9W8TW96_9AGAR</name>
<evidence type="ECO:0000313" key="3">
    <source>
        <dbReference type="Proteomes" id="UP001142393"/>
    </source>
</evidence>
<comment type="caution">
    <text evidence="2">The sequence shown here is derived from an EMBL/GenBank/DDBJ whole genome shotgun (WGS) entry which is preliminary data.</text>
</comment>
<reference evidence="2 3" key="1">
    <citation type="journal article" date="2023" name="Proc. Natl. Acad. Sci. U.S.A.">
        <title>A global phylogenomic analysis of the shiitake genus Lentinula.</title>
        <authorList>
            <person name="Sierra-Patev S."/>
            <person name="Min B."/>
            <person name="Naranjo-Ortiz M."/>
            <person name="Looney B."/>
            <person name="Konkel Z."/>
            <person name="Slot J.C."/>
            <person name="Sakamoto Y."/>
            <person name="Steenwyk J.L."/>
            <person name="Rokas A."/>
            <person name="Carro J."/>
            <person name="Camarero S."/>
            <person name="Ferreira P."/>
            <person name="Molpeceres G."/>
            <person name="Ruiz-Duenas F.J."/>
            <person name="Serrano A."/>
            <person name="Henrissat B."/>
            <person name="Drula E."/>
            <person name="Hughes K.W."/>
            <person name="Mata J.L."/>
            <person name="Ishikawa N.K."/>
            <person name="Vargas-Isla R."/>
            <person name="Ushijima S."/>
            <person name="Smith C.A."/>
            <person name="Donoghue J."/>
            <person name="Ahrendt S."/>
            <person name="Andreopoulos W."/>
            <person name="He G."/>
            <person name="LaButti K."/>
            <person name="Lipzen A."/>
            <person name="Ng V."/>
            <person name="Riley R."/>
            <person name="Sandor L."/>
            <person name="Barry K."/>
            <person name="Martinez A.T."/>
            <person name="Xiao Y."/>
            <person name="Gibbons J.G."/>
            <person name="Terashima K."/>
            <person name="Grigoriev I.V."/>
            <person name="Hibbett D."/>
        </authorList>
    </citation>
    <scope>NUCLEOTIDE SEQUENCE [LARGE SCALE GENOMIC DNA]</scope>
    <source>
        <strain evidence="2 3">TFB7810</strain>
    </source>
</reference>
<feature type="region of interest" description="Disordered" evidence="1">
    <location>
        <begin position="448"/>
        <end position="478"/>
    </location>
</feature>
<feature type="compositionally biased region" description="Basic and acidic residues" evidence="1">
    <location>
        <begin position="348"/>
        <end position="363"/>
    </location>
</feature>
<feature type="compositionally biased region" description="Polar residues" evidence="1">
    <location>
        <begin position="387"/>
        <end position="412"/>
    </location>
</feature>
<feature type="compositionally biased region" description="Low complexity" evidence="1">
    <location>
        <begin position="1682"/>
        <end position="1710"/>
    </location>
</feature>
<feature type="compositionally biased region" description="Basic and acidic residues" evidence="1">
    <location>
        <begin position="370"/>
        <end position="385"/>
    </location>
</feature>
<accession>A0A9W8TW96</accession>
<feature type="compositionally biased region" description="Basic and acidic residues" evidence="1">
    <location>
        <begin position="307"/>
        <end position="317"/>
    </location>
</feature>
<feature type="region of interest" description="Disordered" evidence="1">
    <location>
        <begin position="661"/>
        <end position="707"/>
    </location>
</feature>
<feature type="region of interest" description="Disordered" evidence="1">
    <location>
        <begin position="1437"/>
        <end position="1488"/>
    </location>
</feature>
<keyword evidence="3" id="KW-1185">Reference proteome</keyword>
<dbReference type="Proteomes" id="UP001142393">
    <property type="component" value="Unassembled WGS sequence"/>
</dbReference>
<protein>
    <submittedName>
        <fullName evidence="2">Uncharacterized protein</fullName>
    </submittedName>
</protein>
<feature type="region of interest" description="Disordered" evidence="1">
    <location>
        <begin position="1663"/>
        <end position="1782"/>
    </location>
</feature>
<feature type="compositionally biased region" description="Basic and acidic residues" evidence="1">
    <location>
        <begin position="324"/>
        <end position="334"/>
    </location>
</feature>
<gene>
    <name evidence="2" type="ORF">DFH05DRAFT_1527259</name>
</gene>
<feature type="region of interest" description="Disordered" evidence="1">
    <location>
        <begin position="842"/>
        <end position="888"/>
    </location>
</feature>
<evidence type="ECO:0000256" key="1">
    <source>
        <dbReference type="SAM" id="MobiDB-lite"/>
    </source>
</evidence>
<feature type="compositionally biased region" description="Polar residues" evidence="1">
    <location>
        <begin position="1723"/>
        <end position="1733"/>
    </location>
</feature>
<feature type="region of interest" description="Disordered" evidence="1">
    <location>
        <begin position="279"/>
        <end position="412"/>
    </location>
</feature>
<feature type="compositionally biased region" description="Low complexity" evidence="1">
    <location>
        <begin position="453"/>
        <end position="463"/>
    </location>
</feature>
<feature type="compositionally biased region" description="Polar residues" evidence="1">
    <location>
        <begin position="568"/>
        <end position="589"/>
    </location>
</feature>
<feature type="compositionally biased region" description="Polar residues" evidence="1">
    <location>
        <begin position="1765"/>
        <end position="1780"/>
    </location>
</feature>
<feature type="region of interest" description="Disordered" evidence="1">
    <location>
        <begin position="204"/>
        <end position="223"/>
    </location>
</feature>
<feature type="compositionally biased region" description="Polar residues" evidence="1">
    <location>
        <begin position="1437"/>
        <end position="1450"/>
    </location>
</feature>
<feature type="compositionally biased region" description="Low complexity" evidence="1">
    <location>
        <begin position="288"/>
        <end position="300"/>
    </location>
</feature>
<feature type="region of interest" description="Disordered" evidence="1">
    <location>
        <begin position="609"/>
        <end position="634"/>
    </location>
</feature>
<dbReference type="EMBL" id="JANVFU010000010">
    <property type="protein sequence ID" value="KAJ3742669.1"/>
    <property type="molecule type" value="Genomic_DNA"/>
</dbReference>